<evidence type="ECO:0000256" key="3">
    <source>
        <dbReference type="ARBA" id="ARBA00022475"/>
    </source>
</evidence>
<evidence type="ECO:0000256" key="6">
    <source>
        <dbReference type="ARBA" id="ARBA00023136"/>
    </source>
</evidence>
<dbReference type="Gene3D" id="1.20.1720.10">
    <property type="entry name" value="Multidrug resistance protein D"/>
    <property type="match status" value="1"/>
</dbReference>
<feature type="transmembrane region" description="Helical" evidence="7">
    <location>
        <begin position="194"/>
        <end position="217"/>
    </location>
</feature>
<dbReference type="PANTHER" id="PTHR42718">
    <property type="entry name" value="MAJOR FACILITATOR SUPERFAMILY MULTIDRUG TRANSPORTER MFSC"/>
    <property type="match status" value="1"/>
</dbReference>
<dbReference type="AlphaFoldDB" id="A0A8S8XE29"/>
<dbReference type="InterPro" id="IPR020846">
    <property type="entry name" value="MFS_dom"/>
</dbReference>
<organism evidence="9 10">
    <name type="scientific">Roseiterribacter gracilis</name>
    <dbReference type="NCBI Taxonomy" id="2812848"/>
    <lineage>
        <taxon>Bacteria</taxon>
        <taxon>Pseudomonadati</taxon>
        <taxon>Pseudomonadota</taxon>
        <taxon>Alphaproteobacteria</taxon>
        <taxon>Rhodospirillales</taxon>
        <taxon>Roseiterribacteraceae</taxon>
        <taxon>Roseiterribacter</taxon>
    </lineage>
</organism>
<comment type="caution">
    <text evidence="9">The sequence shown here is derived from an EMBL/GenBank/DDBJ whole genome shotgun (WGS) entry which is preliminary data.</text>
</comment>
<dbReference type="Pfam" id="PF07690">
    <property type="entry name" value="MFS_1"/>
    <property type="match status" value="1"/>
</dbReference>
<keyword evidence="10" id="KW-1185">Reference proteome</keyword>
<dbReference type="InterPro" id="IPR004638">
    <property type="entry name" value="EmrB-like"/>
</dbReference>
<evidence type="ECO:0000256" key="5">
    <source>
        <dbReference type="ARBA" id="ARBA00022989"/>
    </source>
</evidence>
<feature type="transmembrane region" description="Helical" evidence="7">
    <location>
        <begin position="292"/>
        <end position="311"/>
    </location>
</feature>
<dbReference type="Proteomes" id="UP000681075">
    <property type="component" value="Unassembled WGS sequence"/>
</dbReference>
<dbReference type="CDD" id="cd17321">
    <property type="entry name" value="MFS_MMR_MDR_like"/>
    <property type="match status" value="1"/>
</dbReference>
<feature type="transmembrane region" description="Helical" evidence="7">
    <location>
        <begin position="161"/>
        <end position="182"/>
    </location>
</feature>
<dbReference type="EMBL" id="BOPV01000001">
    <property type="protein sequence ID" value="GIL39667.1"/>
    <property type="molecule type" value="Genomic_DNA"/>
</dbReference>
<keyword evidence="2" id="KW-0813">Transport</keyword>
<keyword evidence="5 7" id="KW-1133">Transmembrane helix</keyword>
<evidence type="ECO:0000313" key="10">
    <source>
        <dbReference type="Proteomes" id="UP000681075"/>
    </source>
</evidence>
<feature type="transmembrane region" description="Helical" evidence="7">
    <location>
        <begin position="136"/>
        <end position="155"/>
    </location>
</feature>
<dbReference type="InterPro" id="IPR036259">
    <property type="entry name" value="MFS_trans_sf"/>
</dbReference>
<keyword evidence="3" id="KW-1003">Cell membrane</keyword>
<dbReference type="InterPro" id="IPR011701">
    <property type="entry name" value="MFS"/>
</dbReference>
<evidence type="ECO:0000256" key="2">
    <source>
        <dbReference type="ARBA" id="ARBA00022448"/>
    </source>
</evidence>
<reference evidence="9" key="1">
    <citation type="submission" date="2021-02" db="EMBL/GenBank/DDBJ databases">
        <title>Genome sequence of Rhodospirillales sp. strain TMPK1 isolated from soil.</title>
        <authorList>
            <person name="Nakai R."/>
            <person name="Kusada H."/>
            <person name="Tamaki H."/>
        </authorList>
    </citation>
    <scope>NUCLEOTIDE SEQUENCE</scope>
    <source>
        <strain evidence="9">TMPK1</strain>
    </source>
</reference>
<keyword evidence="6 7" id="KW-0472">Membrane</keyword>
<feature type="transmembrane region" description="Helical" evidence="7">
    <location>
        <begin position="103"/>
        <end position="124"/>
    </location>
</feature>
<feature type="transmembrane region" description="Helical" evidence="7">
    <location>
        <begin position="43"/>
        <end position="62"/>
    </location>
</feature>
<dbReference type="NCBIfam" id="TIGR00711">
    <property type="entry name" value="efflux_EmrB"/>
    <property type="match status" value="1"/>
</dbReference>
<accession>A0A8S8XE29</accession>
<gene>
    <name evidence="9" type="ORF">TMPK1_19040</name>
</gene>
<feature type="transmembrane region" description="Helical" evidence="7">
    <location>
        <begin position="74"/>
        <end position="97"/>
    </location>
</feature>
<protein>
    <submittedName>
        <fullName evidence="9">MFS transporter</fullName>
    </submittedName>
</protein>
<dbReference type="Gene3D" id="1.20.1250.20">
    <property type="entry name" value="MFS general substrate transporter like domains"/>
    <property type="match status" value="1"/>
</dbReference>
<feature type="transmembrane region" description="Helical" evidence="7">
    <location>
        <begin position="425"/>
        <end position="447"/>
    </location>
</feature>
<dbReference type="GO" id="GO:0022857">
    <property type="term" value="F:transmembrane transporter activity"/>
    <property type="evidence" value="ECO:0007669"/>
    <property type="project" value="InterPro"/>
</dbReference>
<feature type="domain" description="Major facilitator superfamily (MFS) profile" evidence="8">
    <location>
        <begin position="8"/>
        <end position="451"/>
    </location>
</feature>
<feature type="transmembrane region" description="Helical" evidence="7">
    <location>
        <begin position="396"/>
        <end position="413"/>
    </location>
</feature>
<sequence length="452" mass="46408">MLSRQTATLAATILGSSLAFIDGSVVNVALPTIQNAFGASAAATSWMINAYALPLGALVLLFGAAGDRYGKRRLFVWGTILFTAASILCALAPSLSLLLAGRVLQGIGGAMLMPNSLALIGIAFDGEARGRAIGTWSAVGAIGGAIGPVLGGWLVDSVSWRAIFFINVPLALGAIFLSLRYVEEHRRHDAAPLDWVGASLATAGLAALTWGLTIASTAMAGPFAWGAIALGIVLLIVFVLVEARTGKIAMMPVKLFGTPTFVGVTILTFFLYAALGGLFVLLPYLLIRVGHYDATVAGASLLPLPLILGAASRSTGRLAEKTGPRLLLTIGPFTAAIGFALFARVASADIEYWRVIFPALLLLACGMALSVAPLTTTVMASVDADHAGSASGINNAVARIAGLLAVAVLGFALADATEDRFVANFRIAVLGAAAMAVAASAAGLLLVRNPQR</sequence>
<name>A0A8S8XE29_9PROT</name>
<comment type="subcellular location">
    <subcellularLocation>
        <location evidence="1">Cell membrane</location>
        <topology evidence="1">Multi-pass membrane protein</topology>
    </subcellularLocation>
</comment>
<feature type="transmembrane region" description="Helical" evidence="7">
    <location>
        <begin position="223"/>
        <end position="241"/>
    </location>
</feature>
<feature type="transmembrane region" description="Helical" evidence="7">
    <location>
        <begin position="323"/>
        <end position="343"/>
    </location>
</feature>
<dbReference type="RefSeq" id="WP_420242770.1">
    <property type="nucleotide sequence ID" value="NZ_BOPV01000001.1"/>
</dbReference>
<proteinExistence type="predicted"/>
<dbReference type="SUPFAM" id="SSF103473">
    <property type="entry name" value="MFS general substrate transporter"/>
    <property type="match status" value="1"/>
</dbReference>
<evidence type="ECO:0000256" key="1">
    <source>
        <dbReference type="ARBA" id="ARBA00004651"/>
    </source>
</evidence>
<dbReference type="PROSITE" id="PS50850">
    <property type="entry name" value="MFS"/>
    <property type="match status" value="1"/>
</dbReference>
<dbReference type="GO" id="GO:0005886">
    <property type="term" value="C:plasma membrane"/>
    <property type="evidence" value="ECO:0007669"/>
    <property type="project" value="UniProtKB-SubCell"/>
</dbReference>
<evidence type="ECO:0000313" key="9">
    <source>
        <dbReference type="EMBL" id="GIL39667.1"/>
    </source>
</evidence>
<keyword evidence="4 7" id="KW-0812">Transmembrane</keyword>
<feature type="transmembrane region" description="Helical" evidence="7">
    <location>
        <begin position="355"/>
        <end position="375"/>
    </location>
</feature>
<evidence type="ECO:0000259" key="8">
    <source>
        <dbReference type="PROSITE" id="PS50850"/>
    </source>
</evidence>
<feature type="transmembrane region" description="Helical" evidence="7">
    <location>
        <begin position="261"/>
        <end position="286"/>
    </location>
</feature>
<evidence type="ECO:0000256" key="7">
    <source>
        <dbReference type="SAM" id="Phobius"/>
    </source>
</evidence>
<dbReference type="PRINTS" id="PR01036">
    <property type="entry name" value="TCRTETB"/>
</dbReference>
<dbReference type="PANTHER" id="PTHR42718:SF42">
    <property type="entry name" value="EXPORT PROTEIN"/>
    <property type="match status" value="1"/>
</dbReference>
<evidence type="ECO:0000256" key="4">
    <source>
        <dbReference type="ARBA" id="ARBA00022692"/>
    </source>
</evidence>